<keyword evidence="3" id="KW-1185">Reference proteome</keyword>
<organism evidence="2 3">
    <name type="scientific">Potamilus streckersoni</name>
    <dbReference type="NCBI Taxonomy" id="2493646"/>
    <lineage>
        <taxon>Eukaryota</taxon>
        <taxon>Metazoa</taxon>
        <taxon>Spiralia</taxon>
        <taxon>Lophotrochozoa</taxon>
        <taxon>Mollusca</taxon>
        <taxon>Bivalvia</taxon>
        <taxon>Autobranchia</taxon>
        <taxon>Heteroconchia</taxon>
        <taxon>Palaeoheterodonta</taxon>
        <taxon>Unionida</taxon>
        <taxon>Unionoidea</taxon>
        <taxon>Unionidae</taxon>
        <taxon>Ambleminae</taxon>
        <taxon>Lampsilini</taxon>
        <taxon>Potamilus</taxon>
    </lineage>
</organism>
<dbReference type="AlphaFoldDB" id="A0AAE0WCE9"/>
<protein>
    <submittedName>
        <fullName evidence="2">Uncharacterized protein</fullName>
    </submittedName>
</protein>
<feature type="compositionally biased region" description="Polar residues" evidence="1">
    <location>
        <begin position="1"/>
        <end position="24"/>
    </location>
</feature>
<evidence type="ECO:0000313" key="3">
    <source>
        <dbReference type="Proteomes" id="UP001195483"/>
    </source>
</evidence>
<comment type="caution">
    <text evidence="2">The sequence shown here is derived from an EMBL/GenBank/DDBJ whole genome shotgun (WGS) entry which is preliminary data.</text>
</comment>
<sequence length="73" mass="8474">MKETTNQTMDNQLQQTLNRTNPTPTVYPEGKINKTIQTRLQKSYICYDEQIAGTFYQIHPSILQEINTALQNI</sequence>
<gene>
    <name evidence="2" type="ORF">CHS0354_041543</name>
</gene>
<name>A0AAE0WCE9_9BIVA</name>
<reference evidence="2" key="2">
    <citation type="journal article" date="2021" name="Genome Biol. Evol.">
        <title>Developing a high-quality reference genome for a parasitic bivalve with doubly uniparental inheritance (Bivalvia: Unionida).</title>
        <authorList>
            <person name="Smith C.H."/>
        </authorList>
    </citation>
    <scope>NUCLEOTIDE SEQUENCE</scope>
    <source>
        <strain evidence="2">CHS0354</strain>
        <tissue evidence="2">Mantle</tissue>
    </source>
</reference>
<feature type="region of interest" description="Disordered" evidence="1">
    <location>
        <begin position="1"/>
        <end position="29"/>
    </location>
</feature>
<dbReference type="EMBL" id="JAEAOA010002347">
    <property type="protein sequence ID" value="KAK3609496.1"/>
    <property type="molecule type" value="Genomic_DNA"/>
</dbReference>
<accession>A0AAE0WCE9</accession>
<evidence type="ECO:0000256" key="1">
    <source>
        <dbReference type="SAM" id="MobiDB-lite"/>
    </source>
</evidence>
<reference evidence="2" key="3">
    <citation type="submission" date="2023-05" db="EMBL/GenBank/DDBJ databases">
        <authorList>
            <person name="Smith C.H."/>
        </authorList>
    </citation>
    <scope>NUCLEOTIDE SEQUENCE</scope>
    <source>
        <strain evidence="2">CHS0354</strain>
        <tissue evidence="2">Mantle</tissue>
    </source>
</reference>
<proteinExistence type="predicted"/>
<feature type="non-terminal residue" evidence="2">
    <location>
        <position position="73"/>
    </location>
</feature>
<evidence type="ECO:0000313" key="2">
    <source>
        <dbReference type="EMBL" id="KAK3609496.1"/>
    </source>
</evidence>
<reference evidence="2" key="1">
    <citation type="journal article" date="2021" name="Genome Biol. Evol.">
        <title>A High-Quality Reference Genome for a Parasitic Bivalve with Doubly Uniparental Inheritance (Bivalvia: Unionida).</title>
        <authorList>
            <person name="Smith C.H."/>
        </authorList>
    </citation>
    <scope>NUCLEOTIDE SEQUENCE</scope>
    <source>
        <strain evidence="2">CHS0354</strain>
    </source>
</reference>
<dbReference type="Proteomes" id="UP001195483">
    <property type="component" value="Unassembled WGS sequence"/>
</dbReference>